<reference evidence="3" key="1">
    <citation type="journal article" date="2020" name="Stud. Mycol.">
        <title>101 Dothideomycetes genomes: a test case for predicting lifestyles and emergence of pathogens.</title>
        <authorList>
            <person name="Haridas S."/>
            <person name="Albert R."/>
            <person name="Binder M."/>
            <person name="Bloem J."/>
            <person name="Labutti K."/>
            <person name="Salamov A."/>
            <person name="Andreopoulos B."/>
            <person name="Baker S."/>
            <person name="Barry K."/>
            <person name="Bills G."/>
            <person name="Bluhm B."/>
            <person name="Cannon C."/>
            <person name="Castanera R."/>
            <person name="Culley D."/>
            <person name="Daum C."/>
            <person name="Ezra D."/>
            <person name="Gonzalez J."/>
            <person name="Henrissat B."/>
            <person name="Kuo A."/>
            <person name="Liang C."/>
            <person name="Lipzen A."/>
            <person name="Lutzoni F."/>
            <person name="Magnuson J."/>
            <person name="Mondo S."/>
            <person name="Nolan M."/>
            <person name="Ohm R."/>
            <person name="Pangilinan J."/>
            <person name="Park H.-J."/>
            <person name="Ramirez L."/>
            <person name="Alfaro M."/>
            <person name="Sun H."/>
            <person name="Tritt A."/>
            <person name="Yoshinaga Y."/>
            <person name="Zwiers L.-H."/>
            <person name="Turgeon B."/>
            <person name="Goodwin S."/>
            <person name="Spatafora J."/>
            <person name="Crous P."/>
            <person name="Grigoriev I."/>
        </authorList>
    </citation>
    <scope>NUCLEOTIDE SEQUENCE</scope>
    <source>
        <strain evidence="3">CBS 627.86</strain>
    </source>
</reference>
<evidence type="ECO:0000313" key="3">
    <source>
        <dbReference type="EMBL" id="KAF2113874.1"/>
    </source>
</evidence>
<evidence type="ECO:0000256" key="2">
    <source>
        <dbReference type="SAM" id="SignalP"/>
    </source>
</evidence>
<name>A0A6A5Z4D3_9PLEO</name>
<dbReference type="OrthoDB" id="5423699at2759"/>
<feature type="compositionally biased region" description="Pro residues" evidence="1">
    <location>
        <begin position="154"/>
        <end position="166"/>
    </location>
</feature>
<sequence>MVTTMFRVACFLFFVLANLTLLALASPARSLPRASESEQLDALCEDAINAYQLNSYYYSETYYSKSKSFGSSRVGPKKLACTAFYRCQAEEDYNPLMTGEIFVQIFNLHNLAEPHNDWTWRLNAHGFCEVGVRRRSGYSITVPADIGQPKDKPGPLPSWYPSPTPAPSSTVPDAASTATITTSSSRLSPIPIPSVYADVDVAESLLDDVLQDPGNGDTRHAAISAVSKAQKTIEGAKNGVSRGFLSALNTLSNLLDKIGDTLRHSEAKLTDDEIEQIKIVKEKVAEKQESVKIQEAKESSMRTATASATRTSSSDAQCETLMGTPGPLTYSVMDDAGQWGYHNEGIEPADEERTIATNISFRLSRRALDRTRSVAICGRSSSDWYAPGYEPCHDPQTLLNNPRLRNPYGPWYTLSSSGNCPLTLEWEYTVTPNAVTGASYATEHVYELQFLDWFLWNVGWTSPASRTRYPDRPEDIAAGLSSDQLGAKRASRFCDGQIIPFLLQPAAGWTPLRFFDTPAEHRSKPVIKKLIDQMSSDAYDNANPNKRELTYLDSRLNGMKASFFGFKLPDFPPTLEGKLDKVIRMAALFEYLRDDGVVRAWAQVSRRVAFFYNAVDEAGSTVGTNWPMAGNIAWTQAYLEWEPRTLRYLASRWNEAFEEEMKMIRAMIDGETSGSMYWENVATRFEQWAVGPLHHTGINVDRLVQARDLYPGR</sequence>
<evidence type="ECO:0000313" key="4">
    <source>
        <dbReference type="Proteomes" id="UP000799770"/>
    </source>
</evidence>
<accession>A0A6A5Z4D3</accession>
<organism evidence="3 4">
    <name type="scientific">Lophiotrema nucula</name>
    <dbReference type="NCBI Taxonomy" id="690887"/>
    <lineage>
        <taxon>Eukaryota</taxon>
        <taxon>Fungi</taxon>
        <taxon>Dikarya</taxon>
        <taxon>Ascomycota</taxon>
        <taxon>Pezizomycotina</taxon>
        <taxon>Dothideomycetes</taxon>
        <taxon>Pleosporomycetidae</taxon>
        <taxon>Pleosporales</taxon>
        <taxon>Lophiotremataceae</taxon>
        <taxon>Lophiotrema</taxon>
    </lineage>
</organism>
<dbReference type="AlphaFoldDB" id="A0A6A5Z4D3"/>
<gene>
    <name evidence="3" type="ORF">BDV96DRAFT_633313</name>
</gene>
<dbReference type="Proteomes" id="UP000799770">
    <property type="component" value="Unassembled WGS sequence"/>
</dbReference>
<proteinExistence type="predicted"/>
<keyword evidence="4" id="KW-1185">Reference proteome</keyword>
<keyword evidence="2" id="KW-0732">Signal</keyword>
<feature type="compositionally biased region" description="Low complexity" evidence="1">
    <location>
        <begin position="301"/>
        <end position="316"/>
    </location>
</feature>
<evidence type="ECO:0000256" key="1">
    <source>
        <dbReference type="SAM" id="MobiDB-lite"/>
    </source>
</evidence>
<feature type="compositionally biased region" description="Low complexity" evidence="1">
    <location>
        <begin position="167"/>
        <end position="182"/>
    </location>
</feature>
<feature type="signal peptide" evidence="2">
    <location>
        <begin position="1"/>
        <end position="25"/>
    </location>
</feature>
<protein>
    <submittedName>
        <fullName evidence="3">Uncharacterized protein</fullName>
    </submittedName>
</protein>
<feature type="chain" id="PRO_5025520640" evidence="2">
    <location>
        <begin position="26"/>
        <end position="713"/>
    </location>
</feature>
<feature type="region of interest" description="Disordered" evidence="1">
    <location>
        <begin position="143"/>
        <end position="182"/>
    </location>
</feature>
<feature type="region of interest" description="Disordered" evidence="1">
    <location>
        <begin position="294"/>
        <end position="318"/>
    </location>
</feature>
<dbReference type="EMBL" id="ML977327">
    <property type="protein sequence ID" value="KAF2113874.1"/>
    <property type="molecule type" value="Genomic_DNA"/>
</dbReference>